<dbReference type="EMBL" id="FRBU01000006">
    <property type="protein sequence ID" value="SHL34354.1"/>
    <property type="molecule type" value="Genomic_DNA"/>
</dbReference>
<accession>A0A1M6ZVB2</accession>
<evidence type="ECO:0000313" key="2">
    <source>
        <dbReference type="EMBL" id="SHL34354.1"/>
    </source>
</evidence>
<organism evidence="2 3">
    <name type="scientific">Flavobacterium xanthum</name>
    <dbReference type="NCBI Taxonomy" id="69322"/>
    <lineage>
        <taxon>Bacteria</taxon>
        <taxon>Pseudomonadati</taxon>
        <taxon>Bacteroidota</taxon>
        <taxon>Flavobacteriia</taxon>
        <taxon>Flavobacteriales</taxon>
        <taxon>Flavobacteriaceae</taxon>
        <taxon>Flavobacterium</taxon>
    </lineage>
</organism>
<sequence length="133" mass="15293">MYYLNLSFKLNRLKTFLKYLISLFLAFGLMAYDCTLDSQSNTAAYDQVSCAQARADFSNSKTYRYNQITSSENTSSPIPFTQLKFKDVSSLQIMVLLKLRITLYQNIRAIKAQQAFLNKIITSSDRYSSLYIA</sequence>
<evidence type="ECO:0000313" key="3">
    <source>
        <dbReference type="Proteomes" id="UP000184260"/>
    </source>
</evidence>
<keyword evidence="3" id="KW-1185">Reference proteome</keyword>
<feature type="signal peptide" evidence="1">
    <location>
        <begin position="1"/>
        <end position="31"/>
    </location>
</feature>
<dbReference type="AlphaFoldDB" id="A0A1M6ZVB2"/>
<proteinExistence type="predicted"/>
<name>A0A1M6ZVB2_9FLAO</name>
<feature type="chain" id="PRO_5013291503" description="Outer membrane efflux protein" evidence="1">
    <location>
        <begin position="32"/>
        <end position="133"/>
    </location>
</feature>
<gene>
    <name evidence="2" type="ORF">SAMN05443669_10062</name>
</gene>
<dbReference type="Proteomes" id="UP000184260">
    <property type="component" value="Unassembled WGS sequence"/>
</dbReference>
<keyword evidence="1" id="KW-0732">Signal</keyword>
<reference evidence="3" key="1">
    <citation type="submission" date="2016-11" db="EMBL/GenBank/DDBJ databases">
        <authorList>
            <person name="Varghese N."/>
            <person name="Submissions S."/>
        </authorList>
    </citation>
    <scope>NUCLEOTIDE SEQUENCE [LARGE SCALE GENOMIC DNA]</scope>
    <source>
        <strain evidence="3">DSM 3661</strain>
    </source>
</reference>
<evidence type="ECO:0008006" key="4">
    <source>
        <dbReference type="Google" id="ProtNLM"/>
    </source>
</evidence>
<protein>
    <recommendedName>
        <fullName evidence="4">Outer membrane efflux protein</fullName>
    </recommendedName>
</protein>
<evidence type="ECO:0000256" key="1">
    <source>
        <dbReference type="SAM" id="SignalP"/>
    </source>
</evidence>